<dbReference type="PANTHER" id="PTHR32347">
    <property type="entry name" value="EFFLUX SYSTEM COMPONENT YKNX-RELATED"/>
    <property type="match status" value="1"/>
</dbReference>
<comment type="caution">
    <text evidence="3">The sequence shown here is derived from an EMBL/GenBank/DDBJ whole genome shotgun (WGS) entry which is preliminary data.</text>
</comment>
<evidence type="ECO:0000313" key="3">
    <source>
        <dbReference type="EMBL" id="MFC6014872.1"/>
    </source>
</evidence>
<gene>
    <name evidence="3" type="ORF">ACFP2T_01495</name>
</gene>
<dbReference type="InterPro" id="IPR050465">
    <property type="entry name" value="UPF0194_transport"/>
</dbReference>
<evidence type="ECO:0000256" key="2">
    <source>
        <dbReference type="ARBA" id="ARBA00023054"/>
    </source>
</evidence>
<keyword evidence="4" id="KW-1185">Reference proteome</keyword>
<proteinExistence type="predicted"/>
<protein>
    <submittedName>
        <fullName evidence="3">Efflux RND transporter periplasmic adaptor subunit</fullName>
    </submittedName>
</protein>
<reference evidence="4" key="1">
    <citation type="journal article" date="2019" name="Int. J. Syst. Evol. Microbiol.">
        <title>The Global Catalogue of Microorganisms (GCM) 10K type strain sequencing project: providing services to taxonomists for standard genome sequencing and annotation.</title>
        <authorList>
            <consortium name="The Broad Institute Genomics Platform"/>
            <consortium name="The Broad Institute Genome Sequencing Center for Infectious Disease"/>
            <person name="Wu L."/>
            <person name="Ma J."/>
        </authorList>
    </citation>
    <scope>NUCLEOTIDE SEQUENCE [LARGE SCALE GENOMIC DNA]</scope>
    <source>
        <strain evidence="4">ZS-35-S2</strain>
    </source>
</reference>
<dbReference type="PANTHER" id="PTHR32347:SF23">
    <property type="entry name" value="BLL5650 PROTEIN"/>
    <property type="match status" value="1"/>
</dbReference>
<dbReference type="RefSeq" id="WP_377416411.1">
    <property type="nucleotide sequence ID" value="NZ_JBHSPR010000001.1"/>
</dbReference>
<keyword evidence="2" id="KW-0175">Coiled coil</keyword>
<organism evidence="3 4">
    <name type="scientific">Plantactinospora solaniradicis</name>
    <dbReference type="NCBI Taxonomy" id="1723736"/>
    <lineage>
        <taxon>Bacteria</taxon>
        <taxon>Bacillati</taxon>
        <taxon>Actinomycetota</taxon>
        <taxon>Actinomycetes</taxon>
        <taxon>Micromonosporales</taxon>
        <taxon>Micromonosporaceae</taxon>
        <taxon>Plantactinospora</taxon>
    </lineage>
</organism>
<comment type="subcellular location">
    <subcellularLocation>
        <location evidence="1">Cell envelope</location>
    </subcellularLocation>
</comment>
<dbReference type="Proteomes" id="UP001596203">
    <property type="component" value="Unassembled WGS sequence"/>
</dbReference>
<dbReference type="EMBL" id="JBHSPR010000001">
    <property type="protein sequence ID" value="MFC6014872.1"/>
    <property type="molecule type" value="Genomic_DNA"/>
</dbReference>
<dbReference type="Gene3D" id="2.40.420.20">
    <property type="match status" value="1"/>
</dbReference>
<sequence>MRIRWWVAAGALLAVAGVVGWAVTRAPSAEPVAGPQVRTTTAPLTRGDVTARVQVAGVLGFDRAYTVVNRLPGGVVTAVSAPGTQVARGAELYAVAGVPAVLMYGTTPAYRDFAAGMTDGADVRQLEQNLVGLGLDPRRRITVDRHFSGATASAIRRWKAARGVPVAQRTGRLAFGQVVFLPGPVRVGQAVVEVGGSAVPGAPVLAATATARVVRVALTADRQPTVHPGDPVRVTVPGLAEAVSGTVREIGTVATAPSQGPGPATVPMVVTVTLPAGAPALDQAPVQVSVTGAQRRNVLLVPVTALLAGASGGYQVAVADDAGRRLVPVRPGLFDEAAGTVEVTGDGLAEGTPVEVPVS</sequence>
<accession>A0ABW1K0Z6</accession>
<name>A0ABW1K0Z6_9ACTN</name>
<evidence type="ECO:0000256" key="1">
    <source>
        <dbReference type="ARBA" id="ARBA00004196"/>
    </source>
</evidence>
<evidence type="ECO:0000313" key="4">
    <source>
        <dbReference type="Proteomes" id="UP001596203"/>
    </source>
</evidence>